<organism evidence="1">
    <name type="scientific">Arabidopsis thaliana</name>
    <name type="common">Mouse-ear cress</name>
    <dbReference type="NCBI Taxonomy" id="3702"/>
    <lineage>
        <taxon>Eukaryota</taxon>
        <taxon>Viridiplantae</taxon>
        <taxon>Streptophyta</taxon>
        <taxon>Embryophyta</taxon>
        <taxon>Tracheophyta</taxon>
        <taxon>Spermatophyta</taxon>
        <taxon>Magnoliopsida</taxon>
        <taxon>eudicotyledons</taxon>
        <taxon>Gunneridae</taxon>
        <taxon>Pentapetalae</taxon>
        <taxon>rosids</taxon>
        <taxon>malvids</taxon>
        <taxon>Brassicales</taxon>
        <taxon>Brassicaceae</taxon>
        <taxon>Camelineae</taxon>
        <taxon>Arabidopsis</taxon>
    </lineage>
</organism>
<dbReference type="AlphaFoldDB" id="Q9FYI8"/>
<dbReference type="EMBL" id="AC000107">
    <property type="protein sequence ID" value="AAF98185.1"/>
    <property type="molecule type" value="Genomic_DNA"/>
</dbReference>
<sequence>MIKSIESFIARYVFQATLYTIWCERNGRRHGEREAEPAALLIKLIDKQAIFPQSEQLMIYAMTRASKSGLHRVVEIKPSIVHVFNL</sequence>
<evidence type="ECO:0000313" key="1">
    <source>
        <dbReference type="EMBL" id="AAF98185.1"/>
    </source>
</evidence>
<reference evidence="1" key="3">
    <citation type="submission" date="2000-08" db="EMBL/GenBank/DDBJ databases">
        <authorList>
            <person name="Cheuk R."/>
            <person name="Shinn P."/>
            <person name="Brooks S."/>
            <person name="Buehler E."/>
            <person name="Chao Q."/>
            <person name="Johnson-Hopson C."/>
            <person name="Khan S."/>
            <person name="Kim C."/>
            <person name="Altafi H."/>
            <person name="Bei B."/>
            <person name="Chin C."/>
            <person name="Chiou J."/>
            <person name="Choi E."/>
            <person name="Conn L."/>
            <person name="Conway A."/>
            <person name="Gonzalez A."/>
            <person name="Hansen N."/>
            <person name="Howing B."/>
            <person name="Koo T."/>
            <person name="Lam B."/>
            <person name="Lee J."/>
            <person name="Lenz C."/>
            <person name="Li J."/>
            <person name="Liu A."/>
            <person name="Liu J."/>
            <person name="Liu S."/>
            <person name="Mukharsky N."/>
            <person name="Nguyen M."/>
            <person name="Palm C."/>
            <person name="Pham P."/>
            <person name="Sakano H."/>
            <person name="Schwartz J."/>
            <person name="Southwick A."/>
            <person name="Thaveri A."/>
            <person name="Toriumi M."/>
            <person name="Vaysberg M."/>
            <person name="Yu G."/>
            <person name="Davis R."/>
            <person name="Federspiel N."/>
            <person name="Theologis A."/>
            <person name="Ecker J."/>
        </authorList>
    </citation>
    <scope>NUCLEOTIDE SEQUENCE</scope>
</reference>
<accession>Q9FYI8</accession>
<reference evidence="1" key="2">
    <citation type="submission" date="2000-08" db="EMBL/GenBank/DDBJ databases">
        <title>Genomic sequence for Arabidopsis thaliana BAC F17F8 from chromosome I.</title>
        <authorList>
            <person name="Khan S."/>
            <person name="Brooks S."/>
            <person name="Buehler E."/>
            <person name="Chao Q."/>
            <person name="Johnson-Hopson C."/>
            <person name="Kim C."/>
            <person name="Shinn P."/>
            <person name="Altafi H."/>
            <person name="Bei Q."/>
            <person name="Chin C."/>
            <person name="Chiou J."/>
            <person name="Choi E."/>
            <person name="Conn L."/>
            <person name="Conway A."/>
            <person name="Gonzales A."/>
            <person name="Hansen N."/>
            <person name="Howng B."/>
            <person name="Koo T."/>
            <person name="Lam B."/>
            <person name="Lee J."/>
            <person name="Lenz C."/>
            <person name="Li J."/>
            <person name="Liu A."/>
            <person name="Liu K."/>
            <person name="Liu S."/>
            <person name="Mukharsky N."/>
            <person name="Nguyen M."/>
            <person name="Palm C."/>
            <person name="Pham P."/>
            <person name="Sakano H."/>
            <person name="Schwartz J."/>
            <person name="Southwick A."/>
            <person name="Thaveri A."/>
            <person name="Toriumi M."/>
            <person name="Vaysberg M."/>
            <person name="Yu G."/>
            <person name="Federspiel N.A."/>
            <person name="Theologis A."/>
            <person name="Ecker J.R."/>
        </authorList>
    </citation>
    <scope>NUCLEOTIDE SEQUENCE</scope>
</reference>
<name>Q9FYI8_ARATH</name>
<protein>
    <submittedName>
        <fullName evidence="1">F17F8.11</fullName>
    </submittedName>
</protein>
<reference key="1">
    <citation type="journal article" date="2000" name="Nature">
        <title>Sequence and analysis of chromosome 1 of the plant Arabidopsis thaliana.</title>
        <authorList>
            <person name="Theologis A."/>
            <person name="Ecker J.R."/>
            <person name="Palm C.J."/>
            <person name="Federspiel N.A."/>
            <person name="Kaul S."/>
            <person name="White O."/>
            <person name="Alonso J."/>
            <person name="Altafi H."/>
            <person name="Araujo R."/>
            <person name="Bowman C.L."/>
            <person name="Brooks S.Y."/>
            <person name="Buehler E."/>
            <person name="Chan A."/>
            <person name="Chao Q."/>
            <person name="Chen H."/>
            <person name="Cheuk R.F."/>
            <person name="Chin C.W."/>
            <person name="Chung M.K."/>
            <person name="Conn L."/>
            <person name="Conway A.B."/>
            <person name="Conway A.R."/>
            <person name="Creasy T.H."/>
            <person name="Dewar K."/>
            <person name="Dunn P."/>
            <person name="Etgu P."/>
            <person name="Feldblyum T.V."/>
            <person name="Feng J."/>
            <person name="Fong B."/>
            <person name="Fujii C.Y."/>
            <person name="Gill J.E."/>
            <person name="Goldsmith A.D."/>
            <person name="Haas B."/>
            <person name="Hansen N.F."/>
            <person name="Hughes B."/>
            <person name="Huizar L."/>
            <person name="Hunter J.L."/>
            <person name="Jenkins J."/>
            <person name="Johnson-Hopson C."/>
            <person name="Khan S."/>
            <person name="Khaykin E."/>
            <person name="Kim C.J."/>
            <person name="Koo H.L."/>
            <person name="Kremenetskaia I."/>
            <person name="Kurtz D.B."/>
            <person name="Kwan A."/>
            <person name="Lam B."/>
            <person name="Langin-Hooper S."/>
            <person name="Lee A."/>
            <person name="Lee J.M."/>
            <person name="Lenz C.A."/>
            <person name="Li J.H."/>
            <person name="Li Y."/>
            <person name="Lin X."/>
            <person name="Liu S.X."/>
            <person name="Liu Z.A."/>
            <person name="Luros J.S."/>
            <person name="Maiti R."/>
            <person name="Marziali A."/>
            <person name="Militscher J."/>
            <person name="Miranda M."/>
            <person name="Nguyen M."/>
            <person name="Nierman W.C."/>
            <person name="Osborne B.I."/>
            <person name="Pai G."/>
            <person name="Peterson J."/>
            <person name="Pham P.K."/>
            <person name="Rizzo M."/>
            <person name="Rooney T."/>
            <person name="Rowley D."/>
            <person name="Sakano H."/>
            <person name="Salzberg S.L."/>
            <person name="Schwartz J.R."/>
            <person name="Shinn P."/>
            <person name="Southwick A.M."/>
            <person name="Sun H."/>
            <person name="Tallon L.J."/>
            <person name="Tambunga G."/>
            <person name="Toriumi M.J."/>
            <person name="Town C.D."/>
            <person name="Utterback T."/>
            <person name="Van Aken S."/>
            <person name="Vaysberg M."/>
            <person name="Vysotskaia V.S."/>
            <person name="Walker M."/>
            <person name="Wu D."/>
            <person name="Yu G."/>
            <person name="Fraser C.M."/>
            <person name="Venter J.C."/>
            <person name="Davis R.W."/>
        </authorList>
    </citation>
    <scope>NUCLEOTIDE SEQUENCE [LARGE SCALE GENOMIC DNA]</scope>
    <source>
        <strain>cv. Columbia</strain>
    </source>
</reference>
<dbReference type="PIR" id="E86435">
    <property type="entry name" value="E86435"/>
</dbReference>
<proteinExistence type="predicted"/>